<dbReference type="EMBL" id="CAJVCH010344503">
    <property type="protein sequence ID" value="CAG7815442.1"/>
    <property type="molecule type" value="Genomic_DNA"/>
</dbReference>
<gene>
    <name evidence="1" type="ORF">AFUS01_LOCUS26122</name>
</gene>
<reference evidence="1" key="1">
    <citation type="submission" date="2021-06" db="EMBL/GenBank/DDBJ databases">
        <authorList>
            <person name="Hodson N. C."/>
            <person name="Mongue J. A."/>
            <person name="Jaron S. K."/>
        </authorList>
    </citation>
    <scope>NUCLEOTIDE SEQUENCE</scope>
</reference>
<proteinExistence type="predicted"/>
<evidence type="ECO:0000313" key="2">
    <source>
        <dbReference type="Proteomes" id="UP000708208"/>
    </source>
</evidence>
<organism evidence="1 2">
    <name type="scientific">Allacma fusca</name>
    <dbReference type="NCBI Taxonomy" id="39272"/>
    <lineage>
        <taxon>Eukaryota</taxon>
        <taxon>Metazoa</taxon>
        <taxon>Ecdysozoa</taxon>
        <taxon>Arthropoda</taxon>
        <taxon>Hexapoda</taxon>
        <taxon>Collembola</taxon>
        <taxon>Symphypleona</taxon>
        <taxon>Sminthuridae</taxon>
        <taxon>Allacma</taxon>
    </lineage>
</organism>
<accession>A0A8J2PAL5</accession>
<comment type="caution">
    <text evidence="1">The sequence shown here is derived from an EMBL/GenBank/DDBJ whole genome shotgun (WGS) entry which is preliminary data.</text>
</comment>
<keyword evidence="2" id="KW-1185">Reference proteome</keyword>
<dbReference type="AlphaFoldDB" id="A0A8J2PAL5"/>
<name>A0A8J2PAL5_9HEXA</name>
<evidence type="ECO:0000313" key="1">
    <source>
        <dbReference type="EMBL" id="CAG7815442.1"/>
    </source>
</evidence>
<feature type="non-terminal residue" evidence="1">
    <location>
        <position position="1"/>
    </location>
</feature>
<sequence>DRIPWEPCTQLSLVCFLTKCFDSCPECKMGWSDDMKKFRPIQEICGHVKCRQYFIKAVASNEDNCFQCDILFMGDRFEPSWVNNSGLRTQ</sequence>
<dbReference type="Proteomes" id="UP000708208">
    <property type="component" value="Unassembled WGS sequence"/>
</dbReference>
<protein>
    <submittedName>
        <fullName evidence="1">Uncharacterized protein</fullName>
    </submittedName>
</protein>